<dbReference type="AlphaFoldDB" id="A0A7W9IB82"/>
<comment type="caution">
    <text evidence="4">The sequence shown here is derived from an EMBL/GenBank/DDBJ whole genome shotgun (WGS) entry which is preliminary data.</text>
</comment>
<dbReference type="PANTHER" id="PTHR45688">
    <property type="match status" value="1"/>
</dbReference>
<accession>A0A7W9IB82</accession>
<name>A0A7W9IB82_9ACTN</name>
<feature type="region of interest" description="Disordered" evidence="3">
    <location>
        <begin position="510"/>
        <end position="545"/>
    </location>
</feature>
<dbReference type="InterPro" id="IPR049704">
    <property type="entry name" value="Aminotrans_3_PPA_site"/>
</dbReference>
<dbReference type="SUPFAM" id="SSF53383">
    <property type="entry name" value="PLP-dependent transferases"/>
    <property type="match status" value="1"/>
</dbReference>
<keyword evidence="5" id="KW-1185">Reference proteome</keyword>
<evidence type="ECO:0000256" key="2">
    <source>
        <dbReference type="ARBA" id="ARBA00022898"/>
    </source>
</evidence>
<comment type="similarity">
    <text evidence="1">Belongs to the class-III pyridoxal-phosphate-dependent aminotransferase family.</text>
</comment>
<dbReference type="CDD" id="cd00610">
    <property type="entry name" value="OAT_like"/>
    <property type="match status" value="1"/>
</dbReference>
<gene>
    <name evidence="4" type="ORF">F4562_000592</name>
</gene>
<dbReference type="GO" id="GO:0030170">
    <property type="term" value="F:pyridoxal phosphate binding"/>
    <property type="evidence" value="ECO:0007669"/>
    <property type="project" value="InterPro"/>
</dbReference>
<dbReference type="Proteomes" id="UP000540685">
    <property type="component" value="Unassembled WGS sequence"/>
</dbReference>
<reference evidence="4 5" key="1">
    <citation type="submission" date="2020-08" db="EMBL/GenBank/DDBJ databases">
        <title>Sequencing the genomes of 1000 actinobacteria strains.</title>
        <authorList>
            <person name="Klenk H.-P."/>
        </authorList>
    </citation>
    <scope>NUCLEOTIDE SEQUENCE [LARGE SCALE GENOMIC DNA]</scope>
    <source>
        <strain evidence="4 5">DSM 46887</strain>
    </source>
</reference>
<dbReference type="InterPro" id="IPR011009">
    <property type="entry name" value="Kinase-like_dom_sf"/>
</dbReference>
<dbReference type="InterPro" id="IPR015422">
    <property type="entry name" value="PyrdxlP-dep_Trfase_small"/>
</dbReference>
<feature type="compositionally biased region" description="Gly residues" evidence="3">
    <location>
        <begin position="520"/>
        <end position="534"/>
    </location>
</feature>
<feature type="region of interest" description="Disordered" evidence="3">
    <location>
        <begin position="85"/>
        <end position="105"/>
    </location>
</feature>
<keyword evidence="4" id="KW-0808">Transferase</keyword>
<dbReference type="PANTHER" id="PTHR45688:SF13">
    <property type="entry name" value="ALANINE--GLYOXYLATE AMINOTRANSFERASE 2-LIKE"/>
    <property type="match status" value="1"/>
</dbReference>
<dbReference type="EMBL" id="JACHMP010000001">
    <property type="protein sequence ID" value="MBB5817530.1"/>
    <property type="molecule type" value="Genomic_DNA"/>
</dbReference>
<dbReference type="RefSeq" id="WP_184540672.1">
    <property type="nucleotide sequence ID" value="NZ_JACHMP010000001.1"/>
</dbReference>
<dbReference type="Gene3D" id="3.90.1150.10">
    <property type="entry name" value="Aspartate Aminotransferase, domain 1"/>
    <property type="match status" value="1"/>
</dbReference>
<feature type="region of interest" description="Disordered" evidence="3">
    <location>
        <begin position="1"/>
        <end position="21"/>
    </location>
</feature>
<dbReference type="InterPro" id="IPR015421">
    <property type="entry name" value="PyrdxlP-dep_Trfase_major"/>
</dbReference>
<evidence type="ECO:0000256" key="3">
    <source>
        <dbReference type="SAM" id="MobiDB-lite"/>
    </source>
</evidence>
<keyword evidence="2" id="KW-0663">Pyridoxal phosphate</keyword>
<dbReference type="PROSITE" id="PS00600">
    <property type="entry name" value="AA_TRANSFER_CLASS_3"/>
    <property type="match status" value="1"/>
</dbReference>
<keyword evidence="4" id="KW-0032">Aminotransferase</keyword>
<keyword evidence="4" id="KW-0418">Kinase</keyword>
<dbReference type="Gene3D" id="3.90.1200.10">
    <property type="match status" value="1"/>
</dbReference>
<dbReference type="GO" id="GO:0016301">
    <property type="term" value="F:kinase activity"/>
    <property type="evidence" value="ECO:0007669"/>
    <property type="project" value="UniProtKB-KW"/>
</dbReference>
<dbReference type="Pfam" id="PF00202">
    <property type="entry name" value="Aminotran_3"/>
    <property type="match status" value="1"/>
</dbReference>
<proteinExistence type="inferred from homology"/>
<dbReference type="SUPFAM" id="SSF56112">
    <property type="entry name" value="Protein kinase-like (PK-like)"/>
    <property type="match status" value="1"/>
</dbReference>
<evidence type="ECO:0000313" key="5">
    <source>
        <dbReference type="Proteomes" id="UP000540685"/>
    </source>
</evidence>
<protein>
    <submittedName>
        <fullName evidence="4">4-aminobutyrate aminotransferase-like enzyme/Ser/Thr protein kinase RdoA (MazF antagonist)</fullName>
    </submittedName>
</protein>
<evidence type="ECO:0000256" key="1">
    <source>
        <dbReference type="ARBA" id="ARBA00008954"/>
    </source>
</evidence>
<dbReference type="GO" id="GO:0008483">
    <property type="term" value="F:transaminase activity"/>
    <property type="evidence" value="ECO:0007669"/>
    <property type="project" value="UniProtKB-KW"/>
</dbReference>
<dbReference type="Gene3D" id="3.40.640.10">
    <property type="entry name" value="Type I PLP-dependent aspartate aminotransferase-like (Major domain)"/>
    <property type="match status" value="1"/>
</dbReference>
<sequence length="1022" mass="107955">MPSPTAFDFFDTAGLPAPRVGPEQARDLARELFGVDGAARELGSQQDVNFLITEADGTRHVLKVSNPAFGRPELLAQNAAAAHVADREPGLPVPRARPGADGETVQSTVVDGRELHVRLLDHLDGRTLSGDGYLAPSVVAALGDLTGRVVRALRDFRHPGTERVLQWDLRHAPRVVELLAEYAGGDADLVRSAARSAAESVGRYAGELPVQAVHGDITDDNVVCRTTPAGRHEPVGVIDFGDLTRSWAVGDLAVTCASLLRHRGATPAAVVPAVRAFHRVSPLSEAEVEVLWPLVVLRGAVLTVSGRHQAAIDAANAYATAALDQEWEIFRQATSVPAEVMTHVLRDALGLPARGAACPPREAALLPALEGGRIATMDLSVTADGLHDGRWTLPGAEREAAAALLRSGADAAVTRHAERRLTRSLRDSATPPATVALAVDVHLAGPAAVHAPWAGTVVSAAGDTVVLRSDGVDLLLGGLLPAAAAGGRVEAGARLGDVLAGVHDDAVPAAGGASRQDGAFGEGAGEAGEGGVPGESGVPAGGPPAPDAFTLRVQLSALAGVRPPAFAQPELAAGWQALCPDPAVLLGPAAASDGTSPDDLLRRRDASFATVQEHYYADPPRIERGWRHHLVDTEGRAYLDMLNNVTILGHGHPRLAEAVERQWRLLNTNSRFHYGAVVELSERLTATLPGHLDTVFLVNSGTEANDLALRIAWAWTGRRDVVAIREAYHGWSDATDAISTSVADNPDALATRPAWVHTLPAPNAYRGTHRGADAARYGPEAAGEIRALTAQGRPPAAFICEPYYGNAGGMPLPDGYLATVYDAVREAGGLCVADEVQVGYGRLGEWFWGFEQQGVLPDIVTVAKAMGNGHPLGAVVTRRDIAERYRSQGYFFSSAGGSPVSSVVGLTVLDAIRDEGLQENARTVGAHLRSRLLELAERYDLIGAVHGTGLYLGVELVRDRRDLTPAVEETAAICERLRELGVIVQPTSDRLCVLKIKPPLCLTRESADFFADMLDRVLAEGW</sequence>
<dbReference type="InterPro" id="IPR005814">
    <property type="entry name" value="Aminotrans_3"/>
</dbReference>
<evidence type="ECO:0000313" key="4">
    <source>
        <dbReference type="EMBL" id="MBB5817530.1"/>
    </source>
</evidence>
<organism evidence="4 5">
    <name type="scientific">Streptosporangium becharense</name>
    <dbReference type="NCBI Taxonomy" id="1816182"/>
    <lineage>
        <taxon>Bacteria</taxon>
        <taxon>Bacillati</taxon>
        <taxon>Actinomycetota</taxon>
        <taxon>Actinomycetes</taxon>
        <taxon>Streptosporangiales</taxon>
        <taxon>Streptosporangiaceae</taxon>
        <taxon>Streptosporangium</taxon>
    </lineage>
</organism>
<dbReference type="InterPro" id="IPR015424">
    <property type="entry name" value="PyrdxlP-dep_Trfase"/>
</dbReference>